<dbReference type="EMBL" id="LR865375">
    <property type="protein sequence ID" value="CAD2102621.1"/>
    <property type="molecule type" value="Genomic_DNA"/>
</dbReference>
<organism evidence="2 3">
    <name type="scientific">Plasmodium vinckei lentum</name>
    <dbReference type="NCBI Taxonomy" id="138297"/>
    <lineage>
        <taxon>Eukaryota</taxon>
        <taxon>Sar</taxon>
        <taxon>Alveolata</taxon>
        <taxon>Apicomplexa</taxon>
        <taxon>Aconoidasida</taxon>
        <taxon>Haemosporida</taxon>
        <taxon>Plasmodiidae</taxon>
        <taxon>Plasmodium</taxon>
        <taxon>Plasmodium (Vinckeia)</taxon>
    </lineage>
</organism>
<dbReference type="Proteomes" id="UP000515308">
    <property type="component" value="Chromosome PVLDE_13"/>
</dbReference>
<accession>A0A6V7SSR9</accession>
<evidence type="ECO:0000256" key="1">
    <source>
        <dbReference type="SAM" id="Phobius"/>
    </source>
</evidence>
<keyword evidence="1" id="KW-1133">Transmembrane helix</keyword>
<name>A0A6V7SSR9_PLAVN</name>
<gene>
    <name evidence="2" type="ORF">PVLDE_1307110</name>
</gene>
<keyword evidence="1" id="KW-0472">Membrane</keyword>
<protein>
    <submittedName>
        <fullName evidence="2">Uncharacterized protein</fullName>
    </submittedName>
</protein>
<evidence type="ECO:0000313" key="2">
    <source>
        <dbReference type="EMBL" id="CAD2102621.1"/>
    </source>
</evidence>
<dbReference type="VEuPathDB" id="PlasmoDB:PVLDE_1307110"/>
<dbReference type="AlphaFoldDB" id="A0A6V7SSR9"/>
<keyword evidence="1" id="KW-0812">Transmembrane</keyword>
<evidence type="ECO:0000313" key="3">
    <source>
        <dbReference type="Proteomes" id="UP000515308"/>
    </source>
</evidence>
<reference evidence="2 3" key="1">
    <citation type="submission" date="2020-08" db="EMBL/GenBank/DDBJ databases">
        <authorList>
            <person name="Ramaprasad A."/>
        </authorList>
    </citation>
    <scope>NUCLEOTIDE SEQUENCE [LARGE SCALE GENOMIC DNA]</scope>
</reference>
<feature type="transmembrane region" description="Helical" evidence="1">
    <location>
        <begin position="176"/>
        <end position="198"/>
    </location>
</feature>
<proteinExistence type="predicted"/>
<sequence length="666" mass="78184">MEIKSLFFHFYTLILAIIYTKCVHTILISTALSNDGVPKQEQINSATIVYDTMNSKIEYSNKYYDLIRLLKGILTKPPKPFKETTITKRFRPLNIESLSYDAFYKHANDEIVNIFNLLKANYSQLFNNHISLNKLDEYNNNFDEARNYFNSLFSADTNNEYDLEKYFRSYYRIKKYINLSITIDFSFSTGFIILLIQIDHANNKFNLKFTDYLTKGDINVLENAQNGLKDNDPVVKNLINTMKGLRTYVNTGVFDSPKRNLEQLCLKYDYDIPSRNWISYFDSHNETLCRAQVNGNGDCFFYTLKHLLFHSGIDITNYSPPKNVKESDFVSWYLKTIRKYPDKTTFNTIDLRYITTYYTIKYFPGYNKDTDLDSRSLRNTLEILANLEYSNYNLKRHSLSYLLRSKFPTSKLFELGSGLTKKIKSVFREKKDKKVQNNLTDLEIRSIPLKLIPDLKGEVHKSKILSSHLFSKTPKRGHVFPFFNFRDITKQLSHPFNMQSYHNDDLYAVVVHTTFNRVITRKRDKKKTYSMLFGVNGDDLSYSSILINDYHFAPNSVIVETKTMQQKAAALFYGRTRPGHSHWGDETDYNAFQKMFNIGLITFIHNSTKLFFPKMNFNEYPKYFLIYFYPETHFEPGVHVSYNQANPTYNLSYDRNNIPNSILSIS</sequence>
<feature type="transmembrane region" description="Helical" evidence="1">
    <location>
        <begin position="6"/>
        <end position="32"/>
    </location>
</feature>